<dbReference type="GO" id="GO:0003863">
    <property type="term" value="F:branched-chain 2-oxo acid dehydrogenase activity"/>
    <property type="evidence" value="ECO:0007669"/>
    <property type="project" value="UniProtKB-EC"/>
</dbReference>
<keyword evidence="3 4" id="KW-0786">Thiamine pyrophosphate</keyword>
<dbReference type="PANTHER" id="PTHR43380:SF1">
    <property type="entry name" value="2-OXOISOVALERATE DEHYDROGENASE SUBUNIT ALPHA, MITOCHONDRIAL"/>
    <property type="match status" value="1"/>
</dbReference>
<evidence type="ECO:0000259" key="5">
    <source>
        <dbReference type="Pfam" id="PF00676"/>
    </source>
</evidence>
<evidence type="ECO:0000313" key="6">
    <source>
        <dbReference type="EMBL" id="AKF08735.1"/>
    </source>
</evidence>
<evidence type="ECO:0000256" key="3">
    <source>
        <dbReference type="ARBA" id="ARBA00023052"/>
    </source>
</evidence>
<dbReference type="InterPro" id="IPR050771">
    <property type="entry name" value="Alpha-ketoacid_DH_E1_comp"/>
</dbReference>
<feature type="domain" description="Dehydrogenase E1 component" evidence="5">
    <location>
        <begin position="45"/>
        <end position="337"/>
    </location>
</feature>
<evidence type="ECO:0000256" key="4">
    <source>
        <dbReference type="RuleBase" id="RU365014"/>
    </source>
</evidence>
<comment type="similarity">
    <text evidence="4">Belongs to the BCKDHA family.</text>
</comment>
<dbReference type="Pfam" id="PF00676">
    <property type="entry name" value="E1_dh"/>
    <property type="match status" value="1"/>
</dbReference>
<dbReference type="PANTHER" id="PTHR43380">
    <property type="entry name" value="2-OXOISOVALERATE DEHYDROGENASE SUBUNIT ALPHA, MITOCHONDRIAL"/>
    <property type="match status" value="1"/>
</dbReference>
<keyword evidence="2 4" id="KW-0560">Oxidoreductase</keyword>
<dbReference type="SUPFAM" id="SSF52518">
    <property type="entry name" value="Thiamin diphosphate-binding fold (THDP-binding)"/>
    <property type="match status" value="1"/>
</dbReference>
<evidence type="ECO:0000256" key="2">
    <source>
        <dbReference type="ARBA" id="ARBA00023002"/>
    </source>
</evidence>
<gene>
    <name evidence="6" type="ORF">DB32_005884</name>
</gene>
<dbReference type="Proteomes" id="UP000034883">
    <property type="component" value="Chromosome"/>
</dbReference>
<organism evidence="6 7">
    <name type="scientific">Sandaracinus amylolyticus</name>
    <dbReference type="NCBI Taxonomy" id="927083"/>
    <lineage>
        <taxon>Bacteria</taxon>
        <taxon>Pseudomonadati</taxon>
        <taxon>Myxococcota</taxon>
        <taxon>Polyangia</taxon>
        <taxon>Polyangiales</taxon>
        <taxon>Sandaracinaceae</taxon>
        <taxon>Sandaracinus</taxon>
    </lineage>
</organism>
<comment type="cofactor">
    <cofactor evidence="1 4">
        <name>thiamine diphosphate</name>
        <dbReference type="ChEBI" id="CHEBI:58937"/>
    </cofactor>
</comment>
<dbReference type="AlphaFoldDB" id="A0A0F6YK03"/>
<dbReference type="STRING" id="927083.DB32_005884"/>
<accession>A0A0F6YK03</accession>
<evidence type="ECO:0000313" key="7">
    <source>
        <dbReference type="Proteomes" id="UP000034883"/>
    </source>
</evidence>
<dbReference type="InterPro" id="IPR001017">
    <property type="entry name" value="DH_E1"/>
</dbReference>
<protein>
    <recommendedName>
        <fullName evidence="4">2-oxoisovalerate dehydrogenase subunit alpha</fullName>
        <ecNumber evidence="4">1.2.4.4</ecNumber>
    </recommendedName>
    <alternativeName>
        <fullName evidence="4">Branched-chain alpha-keto acid dehydrogenase E1 component alpha chain</fullName>
    </alternativeName>
</protein>
<comment type="function">
    <text evidence="4">The branched-chain alpha-keto dehydrogenase complex catalyzes the overall conversion of alpha-keto acids to acyl-CoA and CO(2). It contains multiple copies of three enzymatic components: branched-chain alpha-keto acid decarboxylase (E1), lipoamide acyltransferase (E2) and lipoamide dehydrogenase (E3).</text>
</comment>
<dbReference type="GO" id="GO:0009083">
    <property type="term" value="P:branched-chain amino acid catabolic process"/>
    <property type="evidence" value="ECO:0007669"/>
    <property type="project" value="TreeGrafter"/>
</dbReference>
<dbReference type="KEGG" id="samy:DB32_005884"/>
<sequence>MRALMRIKGDDPTLALFSVLREDGTADPQRDPFLPKEMLLAMYEQMLRIRRIDERMLGKQRQGKVGFYGTITGQEATPIATGLALAPEDWVFPALREAAIMLVRGFPLGTWLAQVYGNHGDLLKGRQMPSHQSGRAVNQVAWSSCIGPQIPQAVGAAMAAKAKGDKAVSVGFMGDGATSQPDFHAAMTFAGIHKPPVVLICQNNHWSISVPTAKQTASKTIAVKAHAYGIRGVRVDGNDVLAVYRVVKDAVDRARAGEGPTFVESLTYRMGPHSSSDDPTRYRSNDEVESWAKKDPLARFERYLQKAELLDDATKDAIEARLRAELDAALAQVEELGPPARETVFEDVYASLPAHLAEQRETLLALPPAPLGHH</sequence>
<evidence type="ECO:0000256" key="1">
    <source>
        <dbReference type="ARBA" id="ARBA00001964"/>
    </source>
</evidence>
<dbReference type="InterPro" id="IPR029061">
    <property type="entry name" value="THDP-binding"/>
</dbReference>
<dbReference type="EMBL" id="CP011125">
    <property type="protein sequence ID" value="AKF08735.1"/>
    <property type="molecule type" value="Genomic_DNA"/>
</dbReference>
<dbReference type="CDD" id="cd02000">
    <property type="entry name" value="TPP_E1_PDC_ADC_BCADC"/>
    <property type="match status" value="1"/>
</dbReference>
<name>A0A0F6YK03_9BACT</name>
<reference evidence="6 7" key="1">
    <citation type="submission" date="2015-03" db="EMBL/GenBank/DDBJ databases">
        <title>Genome assembly of Sandaracinus amylolyticus DSM 53668.</title>
        <authorList>
            <person name="Sharma G."/>
            <person name="Subramanian S."/>
        </authorList>
    </citation>
    <scope>NUCLEOTIDE SEQUENCE [LARGE SCALE GENOMIC DNA]</scope>
    <source>
        <strain evidence="6 7">DSM 53668</strain>
    </source>
</reference>
<comment type="catalytic activity">
    <reaction evidence="4">
        <text>N(6)-[(R)-lipoyl]-L-lysyl-[protein] + 3-methyl-2-oxobutanoate + H(+) = N(6)-[(R)-S(8)-2-methylpropanoyldihydrolipoyl]-L-lysyl-[protein] + CO2</text>
        <dbReference type="Rhea" id="RHEA:13457"/>
        <dbReference type="Rhea" id="RHEA-COMP:10474"/>
        <dbReference type="Rhea" id="RHEA-COMP:10497"/>
        <dbReference type="ChEBI" id="CHEBI:11851"/>
        <dbReference type="ChEBI" id="CHEBI:15378"/>
        <dbReference type="ChEBI" id="CHEBI:16526"/>
        <dbReference type="ChEBI" id="CHEBI:83099"/>
        <dbReference type="ChEBI" id="CHEBI:83142"/>
        <dbReference type="EC" id="1.2.4.4"/>
    </reaction>
</comment>
<dbReference type="Gene3D" id="3.40.50.970">
    <property type="match status" value="1"/>
</dbReference>
<keyword evidence="7" id="KW-1185">Reference proteome</keyword>
<proteinExistence type="inferred from homology"/>
<dbReference type="EC" id="1.2.4.4" evidence="4"/>